<evidence type="ECO:0000313" key="7">
    <source>
        <dbReference type="EMBL" id="VDP37702.1"/>
    </source>
</evidence>
<feature type="non-terminal residue" evidence="7">
    <location>
        <position position="655"/>
    </location>
</feature>
<dbReference type="InterPro" id="IPR050630">
    <property type="entry name" value="WD_repeat_EMAP"/>
</dbReference>
<keyword evidence="8" id="KW-1185">Reference proteome</keyword>
<name>A0A183MY29_9TREM</name>
<evidence type="ECO:0000256" key="1">
    <source>
        <dbReference type="ARBA" id="ARBA00004138"/>
    </source>
</evidence>
<reference evidence="7 8" key="1">
    <citation type="submission" date="2018-11" db="EMBL/GenBank/DDBJ databases">
        <authorList>
            <consortium name="Pathogen Informatics"/>
        </authorList>
    </citation>
    <scope>NUCLEOTIDE SEQUENCE [LARGE SCALE GENOMIC DNA]</scope>
    <source>
        <strain evidence="7 8">Zambia</strain>
    </source>
</reference>
<keyword evidence="2" id="KW-0853">WD repeat</keyword>
<keyword evidence="3" id="KW-0677">Repeat</keyword>
<accession>A0A183MY29</accession>
<dbReference type="SUPFAM" id="SSF50978">
    <property type="entry name" value="WD40 repeat-like"/>
    <property type="match status" value="1"/>
</dbReference>
<dbReference type="InterPro" id="IPR036322">
    <property type="entry name" value="WD40_repeat_dom_sf"/>
</dbReference>
<evidence type="ECO:0000313" key="8">
    <source>
        <dbReference type="Proteomes" id="UP000277204"/>
    </source>
</evidence>
<evidence type="ECO:0000256" key="5">
    <source>
        <dbReference type="ARBA" id="ARBA00040994"/>
    </source>
</evidence>
<dbReference type="InterPro" id="IPR015943">
    <property type="entry name" value="WD40/YVTN_repeat-like_dom_sf"/>
</dbReference>
<dbReference type="Pfam" id="PF00400">
    <property type="entry name" value="WD40"/>
    <property type="match status" value="2"/>
</dbReference>
<dbReference type="SMART" id="SM00320">
    <property type="entry name" value="WD40"/>
    <property type="match status" value="6"/>
</dbReference>
<dbReference type="Gene3D" id="2.130.10.10">
    <property type="entry name" value="YVTN repeat-like/Quinoprotein amine dehydrogenase"/>
    <property type="match status" value="2"/>
</dbReference>
<feature type="region of interest" description="Disordered" evidence="6">
    <location>
        <begin position="25"/>
        <end position="46"/>
    </location>
</feature>
<evidence type="ECO:0000256" key="4">
    <source>
        <dbReference type="ARBA" id="ARBA00023273"/>
    </source>
</evidence>
<comment type="subcellular location">
    <subcellularLocation>
        <location evidence="1">Cell projection</location>
        <location evidence="1">Cilium</location>
    </subcellularLocation>
</comment>
<dbReference type="PANTHER" id="PTHR13720:SF13">
    <property type="entry name" value="CILIA- AND FLAGELLA-ASSOCIATED PROTEIN 251"/>
    <property type="match status" value="1"/>
</dbReference>
<feature type="compositionally biased region" description="Basic and acidic residues" evidence="6">
    <location>
        <begin position="36"/>
        <end position="46"/>
    </location>
</feature>
<dbReference type="PANTHER" id="PTHR13720">
    <property type="entry name" value="WD-40 REPEAT PROTEIN"/>
    <property type="match status" value="1"/>
</dbReference>
<dbReference type="STRING" id="48269.A0A183MY29"/>
<feature type="compositionally biased region" description="Polar residues" evidence="6">
    <location>
        <begin position="25"/>
        <end position="34"/>
    </location>
</feature>
<evidence type="ECO:0000256" key="6">
    <source>
        <dbReference type="SAM" id="MobiDB-lite"/>
    </source>
</evidence>
<gene>
    <name evidence="7" type="ORF">SMRZ_LOCUS20954</name>
</gene>
<dbReference type="InterPro" id="IPR011047">
    <property type="entry name" value="Quinoprotein_ADH-like_sf"/>
</dbReference>
<proteinExistence type="predicted"/>
<evidence type="ECO:0000256" key="2">
    <source>
        <dbReference type="ARBA" id="ARBA00022574"/>
    </source>
</evidence>
<dbReference type="EMBL" id="UZAI01018515">
    <property type="protein sequence ID" value="VDP37702.1"/>
    <property type="molecule type" value="Genomic_DNA"/>
</dbReference>
<organism evidence="7 8">
    <name type="scientific">Schistosoma margrebowiei</name>
    <dbReference type="NCBI Taxonomy" id="48269"/>
    <lineage>
        <taxon>Eukaryota</taxon>
        <taxon>Metazoa</taxon>
        <taxon>Spiralia</taxon>
        <taxon>Lophotrochozoa</taxon>
        <taxon>Platyhelminthes</taxon>
        <taxon>Trematoda</taxon>
        <taxon>Digenea</taxon>
        <taxon>Strigeidida</taxon>
        <taxon>Schistosomatoidea</taxon>
        <taxon>Schistosomatidae</taxon>
        <taxon>Schistosoma</taxon>
    </lineage>
</organism>
<sequence>MNDLEANYASENSYSVYHHDSNESLNVTDNINQNDDCDKSPEGLNEPKHLTERKMEDEISCFNPTIPEAISPLWTFGFNQSVPLINLSDDRSSIVFYSSAHLLCNEVTSIACSGDKRWLVSGDRGIDSAVIVWDVKTREAVRTITKPHSYGVISVALTKDARYLATLGADPIDQSFSIWNWTTESNSNQEKDMVAYAPSLKDDDFKQKVGQFSFTQYIPDKFIAITGTSTGLLVIWESDKQPVKGENSETPYKRATKLIPLHQKGITFLTTTACHPYGKCIVTGDSGGQVKFFDCNFMLLFWYQDLKFGPVNCVSFSTTSLFTEKNQSSFTESIKGKDYPTCATIGAEPFIIEDFIVSTSSAFMISVTVEGGLKKIILREHDSDVNALTTHPVLNHVATCSHSGLIKIYDYESKLVVTMKSFGLNNPIQSCVYDKTGQYIAVGFISGYLRVLDSLTLNEMTSEPFTYGKGPITHIDFSYCNNYCAYADSAFTTTLLLRSNTHECENSWCYVARVRAHNRRITDLLFWTLTESKRSRLFTLSEDRTLAEYDLYNARKHSLPVIARYQVEQLAKPLCLSMLPLSCYKEEFFFISNSASKIKLYNTSTLMCRKTVSSFPQGIEYTKVLPLISQKNNSSYFMVCLSKERLGLIMLPLDG</sequence>
<keyword evidence="4" id="KW-0966">Cell projection</keyword>
<dbReference type="InterPro" id="IPR001680">
    <property type="entry name" value="WD40_rpt"/>
</dbReference>
<dbReference type="Proteomes" id="UP000277204">
    <property type="component" value="Unassembled WGS sequence"/>
</dbReference>
<dbReference type="AlphaFoldDB" id="A0A183MY29"/>
<protein>
    <recommendedName>
        <fullName evidence="5">Cilia- and flagella-associated protein 251</fullName>
    </recommendedName>
</protein>
<dbReference type="GO" id="GO:0031514">
    <property type="term" value="C:motile cilium"/>
    <property type="evidence" value="ECO:0007669"/>
    <property type="project" value="TreeGrafter"/>
</dbReference>
<dbReference type="SUPFAM" id="SSF50998">
    <property type="entry name" value="Quinoprotein alcohol dehydrogenase-like"/>
    <property type="match status" value="1"/>
</dbReference>
<evidence type="ECO:0000256" key="3">
    <source>
        <dbReference type="ARBA" id="ARBA00022737"/>
    </source>
</evidence>